<dbReference type="AlphaFoldDB" id="A0AAU8K5M5"/>
<gene>
    <name evidence="1" type="ORF">ABWK59_32565</name>
</gene>
<dbReference type="RefSeq" id="WP_354644262.1">
    <property type="nucleotide sequence ID" value="NZ_CP159872.1"/>
</dbReference>
<accession>A0AAU8K5M5</accession>
<dbReference type="EMBL" id="CP159872">
    <property type="protein sequence ID" value="XCM83327.1"/>
    <property type="molecule type" value="Genomic_DNA"/>
</dbReference>
<organism evidence="1">
    <name type="scientific">Kitasatospora camelliae</name>
    <dbReference type="NCBI Taxonomy" id="3156397"/>
    <lineage>
        <taxon>Bacteria</taxon>
        <taxon>Bacillati</taxon>
        <taxon>Actinomycetota</taxon>
        <taxon>Actinomycetes</taxon>
        <taxon>Kitasatosporales</taxon>
        <taxon>Streptomycetaceae</taxon>
        <taxon>Kitasatospora</taxon>
    </lineage>
</organism>
<protein>
    <submittedName>
        <fullName evidence="1">Uncharacterized protein</fullName>
    </submittedName>
</protein>
<proteinExistence type="predicted"/>
<reference evidence="1" key="1">
    <citation type="submission" date="2024-06" db="EMBL/GenBank/DDBJ databases">
        <title>The genome sequences of Kitasatospora sp. strain HUAS MG31.</title>
        <authorList>
            <person name="Mo P."/>
        </authorList>
    </citation>
    <scope>NUCLEOTIDE SEQUENCE</scope>
    <source>
        <strain evidence="1">HUAS MG31</strain>
    </source>
</reference>
<sequence length="246" mass="26791">MHFTLVVALPPAARDDVRAALAAALAPFDIEREVEAYPEYETAAAPADTLWVQYARRRGELPDRDDLTWAQVTETVNLVRGYRPGTPNHLAVDEAGRAYRLSTFNRQGKWDGYQVGGQWEAHFLHRPEATGDPRLITVRRGHPDEDGPDGVPACDGGPRALLDFEALRARAVRPAGPEAPAPSTDQDVARARDEAVPGDALLRLDGTWLEPGTGVTDSWDAYLRAANAYLDGLDGDVLLVAVHCHG</sequence>
<evidence type="ECO:0000313" key="1">
    <source>
        <dbReference type="EMBL" id="XCM83327.1"/>
    </source>
</evidence>
<name>A0AAU8K5M5_9ACTN</name>
<dbReference type="KEGG" id="kcm:ABWK59_32565"/>